<evidence type="ECO:0000313" key="1">
    <source>
        <dbReference type="EnsemblMetazoa" id="CLYHEMP006501.1"/>
    </source>
</evidence>
<protein>
    <submittedName>
        <fullName evidence="1">Uncharacterized protein</fullName>
    </submittedName>
</protein>
<dbReference type="PANTHER" id="PTHR17609:SF3">
    <property type="entry name" value="SAP DOMAIN-CONTAINING PROTEIN"/>
    <property type="match status" value="1"/>
</dbReference>
<evidence type="ECO:0000313" key="2">
    <source>
        <dbReference type="Proteomes" id="UP000594262"/>
    </source>
</evidence>
<dbReference type="PANTHER" id="PTHR17609">
    <property type="entry name" value="HMG DOMAIN-CONTAINING PROTEIN 3"/>
    <property type="match status" value="1"/>
</dbReference>
<dbReference type="OrthoDB" id="5951344at2759"/>
<dbReference type="AlphaFoldDB" id="A0A7M5U5J6"/>
<reference evidence="1" key="1">
    <citation type="submission" date="2021-01" db="UniProtKB">
        <authorList>
            <consortium name="EnsemblMetazoa"/>
        </authorList>
    </citation>
    <scope>IDENTIFICATION</scope>
</reference>
<accession>A0A7M5U5J6</accession>
<keyword evidence="2" id="KW-1185">Reference proteome</keyword>
<name>A0A7M5U5J6_9CNID</name>
<dbReference type="Proteomes" id="UP000594262">
    <property type="component" value="Unplaced"/>
</dbReference>
<proteinExistence type="predicted"/>
<dbReference type="InterPro" id="IPR039598">
    <property type="entry name" value="HMGXB3"/>
</dbReference>
<dbReference type="EnsemblMetazoa" id="CLYHEMT006501.1">
    <property type="protein sequence ID" value="CLYHEMP006501.1"/>
    <property type="gene ID" value="CLYHEMG006501"/>
</dbReference>
<organism evidence="1 2">
    <name type="scientific">Clytia hemisphaerica</name>
    <dbReference type="NCBI Taxonomy" id="252671"/>
    <lineage>
        <taxon>Eukaryota</taxon>
        <taxon>Metazoa</taxon>
        <taxon>Cnidaria</taxon>
        <taxon>Hydrozoa</taxon>
        <taxon>Hydroidolina</taxon>
        <taxon>Leptothecata</taxon>
        <taxon>Obeliida</taxon>
        <taxon>Clytiidae</taxon>
        <taxon>Clytia</taxon>
    </lineage>
</organism>
<sequence>GFFGFEAMTVRDLQDAICGHCGIAGKVYFGDGNEKNCCSIKDDMLKLNVQELYATILVGISACHQFVKSPGHTGGFYHIVCPHGITVASKFMILTESVRDPADLYKFKVPTCDVCL</sequence>